<dbReference type="AlphaFoldDB" id="A0A9Q9F4E4"/>
<accession>A0A9Q9F4E4</accession>
<evidence type="ECO:0000313" key="2">
    <source>
        <dbReference type="EMBL" id="UTO56823.1"/>
    </source>
</evidence>
<evidence type="ECO:0000313" key="4">
    <source>
        <dbReference type="Proteomes" id="UP001059985"/>
    </source>
</evidence>
<proteinExistence type="predicted"/>
<dbReference type="EMBL" id="CP089286">
    <property type="protein sequence ID" value="UTO55907.1"/>
    <property type="molecule type" value="Genomic_DNA"/>
</dbReference>
<dbReference type="RefSeq" id="WP_218194349.1">
    <property type="nucleotide sequence ID" value="NZ_CP060793.1"/>
</dbReference>
<organism evidence="1 3">
    <name type="scientific">Neoehrlichia mikurensis</name>
    <dbReference type="NCBI Taxonomy" id="89586"/>
    <lineage>
        <taxon>Bacteria</taxon>
        <taxon>Pseudomonadati</taxon>
        <taxon>Pseudomonadota</taxon>
        <taxon>Alphaproteobacteria</taxon>
        <taxon>Rickettsiales</taxon>
        <taxon>Anaplasmataceae</taxon>
        <taxon>Candidatus Neoehrlichia</taxon>
    </lineage>
</organism>
<dbReference type="Proteomes" id="UP001059822">
    <property type="component" value="Chromosome"/>
</dbReference>
<protein>
    <submittedName>
        <fullName evidence="1">Uncharacterized protein</fullName>
    </submittedName>
</protein>
<dbReference type="EMBL" id="CP089285">
    <property type="protein sequence ID" value="UTO56823.1"/>
    <property type="molecule type" value="Genomic_DNA"/>
</dbReference>
<name>A0A9Q9F4E4_9RICK</name>
<keyword evidence="4" id="KW-1185">Reference proteome</keyword>
<reference evidence="1" key="1">
    <citation type="journal article" date="2022" name="Microorganisms">
        <title>Assembly and Comparison of Ca. Neoehrlichia mikurensis Genomes.</title>
        <authorList>
            <person name="Azagi T."/>
            <person name="Dirks R.P."/>
            <person name="Yebra-Pimentel E.S."/>
            <person name="Schaap P.J."/>
            <person name="Koehorst J.J."/>
            <person name="Esser H.J."/>
            <person name="Sprong H."/>
        </authorList>
    </citation>
    <scope>NUCLEOTIDE SEQUENCE</scope>
    <source>
        <strain evidence="2">18-2804</strain>
        <strain evidence="1">18-2837</strain>
    </source>
</reference>
<sequence length="175" mass="20424">MIDLQHIPHNSSNNIEDSFNLIPQMYSELYLKNFDLDSITNNSCQMHNDKFKFSLNSINNNANINIEYNNDDTHHVLLIKNAAVLSSFIDLHNKDFYFAFEFNPKESTQFHKSIISNNFVIYNANDNDSSELRVHKNYKESNNPITQQIQSIIDNDEIIQQHISQNNDSTQQKII</sequence>
<evidence type="ECO:0000313" key="3">
    <source>
        <dbReference type="Proteomes" id="UP001059822"/>
    </source>
</evidence>
<dbReference type="Proteomes" id="UP001059985">
    <property type="component" value="Chromosome"/>
</dbReference>
<evidence type="ECO:0000313" key="1">
    <source>
        <dbReference type="EMBL" id="UTO55907.1"/>
    </source>
</evidence>
<gene>
    <name evidence="2" type="ORF">LUA81_02485</name>
    <name evidence="1" type="ORF">LUA82_02505</name>
</gene>